<sequence length="482" mass="53941">MKYKTIKYILFFAAMIIAFSGCNKDEDVIVVLNPMPGSDFLDIENDGYVVRLNAEPAPEGQSGTWRIYIGENGRFDDVNDPESNFYGEPGEKYVLGWELSQRDEYKAATIDVTFKPLNPVILNTPQDTLFNNISLYLKAEEPRFGASGEWEIINGKDGGIVDATSAKAQFIGTPFTDYTIRWSLKYGSKTVSKELSFYTDELNAQAGNDNLDIKTLKDTEKYFTLEGFLPAGAEGNWEVLSGEGGKVYDQGSGNSLFGGIADTLYSLKWTVTIGETISSDTVDLRFRGKWGVWTDPRDGQNYRFAEINGMEWMADNYNYALSPGEGSWYYGQIERGVVHSGHALETEEERKYYGRLYSWHAANYQAPDGWRLPSAEEFSELVNSLGGPLYALGDILEGGETGLELNLAGYIEKSSSADPAYRNVSIQLDNYGLFWFKDYSETYRYASMVEVSPGASQPTLSSLPVDFYALSVRYVRDIAEEN</sequence>
<dbReference type="NCBIfam" id="TIGR02145">
    <property type="entry name" value="Fib_succ_major"/>
    <property type="match status" value="1"/>
</dbReference>
<accession>A0A9X3J513</accession>
<keyword evidence="1" id="KW-0732">Signal</keyword>
<evidence type="ECO:0000313" key="3">
    <source>
        <dbReference type="EMBL" id="MCY1719938.1"/>
    </source>
</evidence>
<dbReference type="AlphaFoldDB" id="A0A9X3J513"/>
<name>A0A9X3J513_9BACT</name>
<evidence type="ECO:0000259" key="2">
    <source>
        <dbReference type="Pfam" id="PF09603"/>
    </source>
</evidence>
<dbReference type="PROSITE" id="PS51257">
    <property type="entry name" value="PROKAR_LIPOPROTEIN"/>
    <property type="match status" value="1"/>
</dbReference>
<keyword evidence="4" id="KW-1185">Reference proteome</keyword>
<feature type="signal peptide" evidence="1">
    <location>
        <begin position="1"/>
        <end position="23"/>
    </location>
</feature>
<dbReference type="Proteomes" id="UP001145087">
    <property type="component" value="Unassembled WGS sequence"/>
</dbReference>
<gene>
    <name evidence="3" type="ORF">OU798_06260</name>
</gene>
<dbReference type="EMBL" id="JAPOHD010000012">
    <property type="protein sequence ID" value="MCY1719938.1"/>
    <property type="molecule type" value="Genomic_DNA"/>
</dbReference>
<evidence type="ECO:0000256" key="1">
    <source>
        <dbReference type="SAM" id="SignalP"/>
    </source>
</evidence>
<evidence type="ECO:0000313" key="4">
    <source>
        <dbReference type="Proteomes" id="UP001145087"/>
    </source>
</evidence>
<feature type="chain" id="PRO_5040903149" description="Fibrobacter succinogenes major paralogous domain-containing protein" evidence="1">
    <location>
        <begin position="24"/>
        <end position="482"/>
    </location>
</feature>
<dbReference type="Pfam" id="PF09603">
    <property type="entry name" value="Fib_succ_major"/>
    <property type="match status" value="1"/>
</dbReference>
<feature type="domain" description="Fibrobacter succinogenes major paralogous" evidence="2">
    <location>
        <begin position="306"/>
        <end position="476"/>
    </location>
</feature>
<dbReference type="RefSeq" id="WP_343332271.1">
    <property type="nucleotide sequence ID" value="NZ_JAPOHD010000012.1"/>
</dbReference>
<protein>
    <recommendedName>
        <fullName evidence="2">Fibrobacter succinogenes major paralogous domain-containing protein</fullName>
    </recommendedName>
</protein>
<reference evidence="3" key="1">
    <citation type="submission" date="2022-11" db="EMBL/GenBank/DDBJ databases">
        <title>Marilongibacter aestuarii gen. nov., sp. nov., isolated from tidal flat sediment.</title>
        <authorList>
            <person name="Jiayan W."/>
        </authorList>
    </citation>
    <scope>NUCLEOTIDE SEQUENCE</scope>
    <source>
        <strain evidence="3">Z1-6</strain>
    </source>
</reference>
<proteinExistence type="predicted"/>
<comment type="caution">
    <text evidence="3">The sequence shown here is derived from an EMBL/GenBank/DDBJ whole genome shotgun (WGS) entry which is preliminary data.</text>
</comment>
<organism evidence="3 4">
    <name type="scientific">Draconibacterium aestuarii</name>
    <dbReference type="NCBI Taxonomy" id="2998507"/>
    <lineage>
        <taxon>Bacteria</taxon>
        <taxon>Pseudomonadati</taxon>
        <taxon>Bacteroidota</taxon>
        <taxon>Bacteroidia</taxon>
        <taxon>Marinilabiliales</taxon>
        <taxon>Prolixibacteraceae</taxon>
        <taxon>Draconibacterium</taxon>
    </lineage>
</organism>
<dbReference type="InterPro" id="IPR011871">
    <property type="entry name" value="Fib_succ_major"/>
</dbReference>